<dbReference type="EMBL" id="JADEXG010000017">
    <property type="protein sequence ID" value="MBE9077484.1"/>
    <property type="molecule type" value="Genomic_DNA"/>
</dbReference>
<evidence type="ECO:0000313" key="2">
    <source>
        <dbReference type="Proteomes" id="UP000636505"/>
    </source>
</evidence>
<dbReference type="RefSeq" id="WP_193906302.1">
    <property type="nucleotide sequence ID" value="NZ_JADEXG010000017.1"/>
</dbReference>
<organism evidence="1 2">
    <name type="scientific">Vasconcelosia minhoensis LEGE 07310</name>
    <dbReference type="NCBI Taxonomy" id="915328"/>
    <lineage>
        <taxon>Bacteria</taxon>
        <taxon>Bacillati</taxon>
        <taxon>Cyanobacteriota</taxon>
        <taxon>Cyanophyceae</taxon>
        <taxon>Nodosilineales</taxon>
        <taxon>Cymatolegaceae</taxon>
        <taxon>Vasconcelosia</taxon>
        <taxon>Vasconcelosia minhoensis</taxon>
    </lineage>
</organism>
<proteinExistence type="predicted"/>
<dbReference type="Proteomes" id="UP000636505">
    <property type="component" value="Unassembled WGS sequence"/>
</dbReference>
<accession>A0A8J7AN02</accession>
<dbReference type="NCBIfam" id="TIGR04533">
    <property type="entry name" value="cyanosortB_assc"/>
    <property type="match status" value="1"/>
</dbReference>
<name>A0A8J7AN02_9CYAN</name>
<comment type="caution">
    <text evidence="1">The sequence shown here is derived from an EMBL/GenBank/DDBJ whole genome shotgun (WGS) entry which is preliminary data.</text>
</comment>
<keyword evidence="2" id="KW-1185">Reference proteome</keyword>
<reference evidence="1" key="1">
    <citation type="submission" date="2020-10" db="EMBL/GenBank/DDBJ databases">
        <authorList>
            <person name="Castelo-Branco R."/>
            <person name="Eusebio N."/>
            <person name="Adriana R."/>
            <person name="Vieira A."/>
            <person name="Brugerolle De Fraissinette N."/>
            <person name="Rezende De Castro R."/>
            <person name="Schneider M.P."/>
            <person name="Vasconcelos V."/>
            <person name="Leao P.N."/>
        </authorList>
    </citation>
    <scope>NUCLEOTIDE SEQUENCE</scope>
    <source>
        <strain evidence="1">LEGE 07310</strain>
    </source>
</reference>
<protein>
    <submittedName>
        <fullName evidence="1">Cyanoexosortase B system-associated protein</fullName>
    </submittedName>
</protein>
<evidence type="ECO:0000313" key="1">
    <source>
        <dbReference type="EMBL" id="MBE9077484.1"/>
    </source>
</evidence>
<dbReference type="AlphaFoldDB" id="A0A8J7AN02"/>
<gene>
    <name evidence="1" type="ORF">IQ241_09265</name>
</gene>
<sequence length="246" mass="27113">MASPAIANPFPKAARCLVLAALALLIAVSALPYYRSGWPWASPPDVPHVAALKTLQQKGLALPGWETQEQSQISLGGHDWSVQQIAPATPNAANPIAQAALLLRPQVWYADQPEVEWLDIRGSQQWTVDSRQRLTFTVPVPEQLSSAQADSAPTQVTADFFRAWNPTQTYAVLQWYAWPTGGHPALSRWFWLDQKAQLQKQQRLPWVAVSLLIPIPPLGDIQPYLESAEALAETVQQALIDAAFQA</sequence>
<dbReference type="InterPro" id="IPR030917">
    <property type="entry name" value="Cyanoexo_CrtB_assoc"/>
</dbReference>